<accession>A0ABY7VD17</accession>
<evidence type="ECO:0000313" key="3">
    <source>
        <dbReference type="Proteomes" id="UP001215231"/>
    </source>
</evidence>
<protein>
    <submittedName>
        <fullName evidence="2">Uncharacterized protein</fullName>
    </submittedName>
</protein>
<keyword evidence="3" id="KW-1185">Reference proteome</keyword>
<organism evidence="2 3">
    <name type="scientific">Thalassomonas haliotis</name>
    <dbReference type="NCBI Taxonomy" id="485448"/>
    <lineage>
        <taxon>Bacteria</taxon>
        <taxon>Pseudomonadati</taxon>
        <taxon>Pseudomonadota</taxon>
        <taxon>Gammaproteobacteria</taxon>
        <taxon>Alteromonadales</taxon>
        <taxon>Colwelliaceae</taxon>
        <taxon>Thalassomonas</taxon>
    </lineage>
</organism>
<sequence>MKLFFGLIISLLSLSPAAQAETIVLFDADKQCHSRETGKGIRYTPPCSLTETEFVFTLAEDNTRDIKTSAGTQKLDLNFHCESLRPLSIEYQISQQANIITSGKLAPTQNNHNAHSSLSMSEPAGDYRLTLLKINGMKGFQAIKPGCRLTLELGKKAAADLAVITAS</sequence>
<dbReference type="Proteomes" id="UP001215231">
    <property type="component" value="Chromosome"/>
</dbReference>
<proteinExistence type="predicted"/>
<feature type="signal peptide" evidence="1">
    <location>
        <begin position="1"/>
        <end position="20"/>
    </location>
</feature>
<keyword evidence="1" id="KW-0732">Signal</keyword>
<reference evidence="2 3" key="1">
    <citation type="journal article" date="2022" name="Mar. Drugs">
        <title>Bioassay-Guided Fractionation Leads to the Detection of Cholic Acid Generated by the Rare Thalassomonas sp.</title>
        <authorList>
            <person name="Pheiffer F."/>
            <person name="Schneider Y.K."/>
            <person name="Hansen E.H."/>
            <person name="Andersen J.H."/>
            <person name="Isaksson J."/>
            <person name="Busche T."/>
            <person name="R C."/>
            <person name="Kalinowski J."/>
            <person name="Zyl L.V."/>
            <person name="Trindade M."/>
        </authorList>
    </citation>
    <scope>NUCLEOTIDE SEQUENCE [LARGE SCALE GENOMIC DNA]</scope>
    <source>
        <strain evidence="2 3">A5K-61T</strain>
    </source>
</reference>
<dbReference type="RefSeq" id="WP_274051433.1">
    <property type="nucleotide sequence ID" value="NZ_CP059693.1"/>
</dbReference>
<feature type="chain" id="PRO_5046880704" evidence="1">
    <location>
        <begin position="21"/>
        <end position="167"/>
    </location>
</feature>
<dbReference type="EMBL" id="CP059693">
    <property type="protein sequence ID" value="WDE11287.1"/>
    <property type="molecule type" value="Genomic_DNA"/>
</dbReference>
<name>A0ABY7VD17_9GAMM</name>
<evidence type="ECO:0000313" key="2">
    <source>
        <dbReference type="EMBL" id="WDE11287.1"/>
    </source>
</evidence>
<gene>
    <name evidence="2" type="ORF">H3N35_24195</name>
</gene>
<evidence type="ECO:0000256" key="1">
    <source>
        <dbReference type="SAM" id="SignalP"/>
    </source>
</evidence>